<dbReference type="GO" id="GO:0003676">
    <property type="term" value="F:nucleic acid binding"/>
    <property type="evidence" value="ECO:0007669"/>
    <property type="project" value="InterPro"/>
</dbReference>
<dbReference type="Gene3D" id="3.30.420.10">
    <property type="entry name" value="Ribonuclease H-like superfamily/Ribonuclease H"/>
    <property type="match status" value="1"/>
</dbReference>
<feature type="compositionally biased region" description="Basic and acidic residues" evidence="1">
    <location>
        <begin position="37"/>
        <end position="49"/>
    </location>
</feature>
<evidence type="ECO:0008006" key="4">
    <source>
        <dbReference type="Google" id="ProtNLM"/>
    </source>
</evidence>
<dbReference type="SUPFAM" id="SSF53098">
    <property type="entry name" value="Ribonuclease H-like"/>
    <property type="match status" value="1"/>
</dbReference>
<accession>A0A0H2RLC1</accession>
<evidence type="ECO:0000313" key="2">
    <source>
        <dbReference type="EMBL" id="KLO12765.1"/>
    </source>
</evidence>
<organism evidence="2 3">
    <name type="scientific">Schizopora paradoxa</name>
    <dbReference type="NCBI Taxonomy" id="27342"/>
    <lineage>
        <taxon>Eukaryota</taxon>
        <taxon>Fungi</taxon>
        <taxon>Dikarya</taxon>
        <taxon>Basidiomycota</taxon>
        <taxon>Agaricomycotina</taxon>
        <taxon>Agaricomycetes</taxon>
        <taxon>Hymenochaetales</taxon>
        <taxon>Schizoporaceae</taxon>
        <taxon>Schizopora</taxon>
    </lineage>
</organism>
<feature type="compositionally biased region" description="Polar residues" evidence="1">
    <location>
        <begin position="63"/>
        <end position="74"/>
    </location>
</feature>
<dbReference type="InParanoid" id="A0A0H2RLC1"/>
<dbReference type="Proteomes" id="UP000053477">
    <property type="component" value="Unassembled WGS sequence"/>
</dbReference>
<gene>
    <name evidence="2" type="ORF">SCHPADRAFT_940945</name>
</gene>
<evidence type="ECO:0000313" key="3">
    <source>
        <dbReference type="Proteomes" id="UP000053477"/>
    </source>
</evidence>
<dbReference type="InterPro" id="IPR036397">
    <property type="entry name" value="RNaseH_sf"/>
</dbReference>
<keyword evidence="3" id="KW-1185">Reference proteome</keyword>
<dbReference type="EMBL" id="KQ085971">
    <property type="protein sequence ID" value="KLO12765.1"/>
    <property type="molecule type" value="Genomic_DNA"/>
</dbReference>
<dbReference type="STRING" id="27342.A0A0H2RLC1"/>
<protein>
    <recommendedName>
        <fullName evidence="4">Exonuclease domain-containing protein</fullName>
    </recommendedName>
</protein>
<name>A0A0H2RLC1_9AGAM</name>
<sequence length="319" mass="35692">MTNTILNSIEPVDVVAGQAQSAKEPMERGPIESVEEGSTRGDELEHERSEEEEQPPAKRARTESTSFDASSGAAQQPLDRSPTEPPSMSKFPVDIRLRSRTFAPRDPPNSRADFFFLDIESNDATISPNETEEEVGIFEIAVCATNSKYEPLDGGLSLLVHPPNYTPEDVFNSMPEEVQEMHEKSGLLEDLRGVPENERINIAKAEELLIKYFEKHGAEPEKYKRGILAGTGVAYDRQLVRVFMPELDKLLTHQNFDVTSIWRFVRSKFGRSCDSIAPTTHRAMQDIKKAMNDAKTYSEAVLKSPQGVKWPKGFRGAHA</sequence>
<feature type="region of interest" description="Disordered" evidence="1">
    <location>
        <begin position="1"/>
        <end position="92"/>
    </location>
</feature>
<dbReference type="InterPro" id="IPR012337">
    <property type="entry name" value="RNaseH-like_sf"/>
</dbReference>
<reference evidence="2 3" key="1">
    <citation type="submission" date="2015-04" db="EMBL/GenBank/DDBJ databases">
        <title>Complete genome sequence of Schizopora paradoxa KUC8140, a cosmopolitan wood degrader in East Asia.</title>
        <authorList>
            <consortium name="DOE Joint Genome Institute"/>
            <person name="Min B."/>
            <person name="Park H."/>
            <person name="Jang Y."/>
            <person name="Kim J.-J."/>
            <person name="Kim K.H."/>
            <person name="Pangilinan J."/>
            <person name="Lipzen A."/>
            <person name="Riley R."/>
            <person name="Grigoriev I.V."/>
            <person name="Spatafora J.W."/>
            <person name="Choi I.-G."/>
        </authorList>
    </citation>
    <scope>NUCLEOTIDE SEQUENCE [LARGE SCALE GENOMIC DNA]</scope>
    <source>
        <strain evidence="2 3">KUC8140</strain>
    </source>
</reference>
<dbReference type="AlphaFoldDB" id="A0A0H2RLC1"/>
<evidence type="ECO:0000256" key="1">
    <source>
        <dbReference type="SAM" id="MobiDB-lite"/>
    </source>
</evidence>
<proteinExistence type="predicted"/>